<dbReference type="AlphaFoldDB" id="A0A9W7G2D5"/>
<dbReference type="Proteomes" id="UP001165065">
    <property type="component" value="Unassembled WGS sequence"/>
</dbReference>
<evidence type="ECO:0000256" key="1">
    <source>
        <dbReference type="SAM" id="Phobius"/>
    </source>
</evidence>
<keyword evidence="1" id="KW-1133">Transmembrane helix</keyword>
<keyword evidence="1" id="KW-0472">Membrane</keyword>
<name>A0A9W7G2D5_9STRA</name>
<evidence type="ECO:0000313" key="4">
    <source>
        <dbReference type="Proteomes" id="UP001165065"/>
    </source>
</evidence>
<feature type="chain" id="PRO_5040852530" evidence="2">
    <location>
        <begin position="20"/>
        <end position="352"/>
    </location>
</feature>
<comment type="caution">
    <text evidence="3">The sequence shown here is derived from an EMBL/GenBank/DDBJ whole genome shotgun (WGS) entry which is preliminary data.</text>
</comment>
<dbReference type="OrthoDB" id="10541524at2759"/>
<keyword evidence="1" id="KW-0812">Transmembrane</keyword>
<feature type="signal peptide" evidence="2">
    <location>
        <begin position="1"/>
        <end position="19"/>
    </location>
</feature>
<protein>
    <submittedName>
        <fullName evidence="3">Uncharacterized protein</fullName>
    </submittedName>
</protein>
<feature type="transmembrane region" description="Helical" evidence="1">
    <location>
        <begin position="308"/>
        <end position="326"/>
    </location>
</feature>
<accession>A0A9W7G2D5</accession>
<evidence type="ECO:0000256" key="2">
    <source>
        <dbReference type="SAM" id="SignalP"/>
    </source>
</evidence>
<evidence type="ECO:0000313" key="3">
    <source>
        <dbReference type="EMBL" id="GMI33076.1"/>
    </source>
</evidence>
<gene>
    <name evidence="3" type="ORF">TrCOL_g2333</name>
</gene>
<organism evidence="3 4">
    <name type="scientific">Triparma columacea</name>
    <dbReference type="NCBI Taxonomy" id="722753"/>
    <lineage>
        <taxon>Eukaryota</taxon>
        <taxon>Sar</taxon>
        <taxon>Stramenopiles</taxon>
        <taxon>Ochrophyta</taxon>
        <taxon>Bolidophyceae</taxon>
        <taxon>Parmales</taxon>
        <taxon>Triparmaceae</taxon>
        <taxon>Triparma</taxon>
    </lineage>
</organism>
<sequence length="352" mass="36387">MKSTALFFLPCAAASVASSASSSVAVFSTHPSTLHHQSQPAGQRRAQSEIITNSLASDIISSLSGTYTDGPTGGSVPTAVDTFTRPDYNLILSLPPSSDLLPLAPSDFHNAKIWDLEPSDLPVAIPAISSGLCAGSLSSSSFCPSGVSSQVVNASPSDASLYLTDLGVPSTFDAETGLLSVGGVALSSEEEKEVKELVGLISHLKSKKKNKSCDKPLPTNLYVASEASSPALSSALQALIADLLSVLKLRKCGSTITVLKGVAPAAAISRSLGSASTVQWKDHCADGKPCGNNSTSGYTDDYINNYSISLWVSVSFAVVVLTMMAATGGMTMNMDPILLANFKADLGDGKYD</sequence>
<reference evidence="4" key="1">
    <citation type="journal article" date="2023" name="Commun. Biol.">
        <title>Genome analysis of Parmales, the sister group of diatoms, reveals the evolutionary specialization of diatoms from phago-mixotrophs to photoautotrophs.</title>
        <authorList>
            <person name="Ban H."/>
            <person name="Sato S."/>
            <person name="Yoshikawa S."/>
            <person name="Yamada K."/>
            <person name="Nakamura Y."/>
            <person name="Ichinomiya M."/>
            <person name="Sato N."/>
            <person name="Blanc-Mathieu R."/>
            <person name="Endo H."/>
            <person name="Kuwata A."/>
            <person name="Ogata H."/>
        </authorList>
    </citation>
    <scope>NUCLEOTIDE SEQUENCE [LARGE SCALE GENOMIC DNA]</scope>
</reference>
<proteinExistence type="predicted"/>
<dbReference type="EMBL" id="BRYA01000026">
    <property type="protein sequence ID" value="GMI33076.1"/>
    <property type="molecule type" value="Genomic_DNA"/>
</dbReference>
<keyword evidence="2" id="KW-0732">Signal</keyword>
<keyword evidence="4" id="KW-1185">Reference proteome</keyword>